<protein>
    <submittedName>
        <fullName evidence="1">Uncharacterized protein</fullName>
    </submittedName>
</protein>
<geneLocation type="plasmid" evidence="1 2">
    <name>p1</name>
</geneLocation>
<dbReference type="OrthoDB" id="2318182at2"/>
<gene>
    <name evidence="1" type="ORF">AB433_18445</name>
</gene>
<dbReference type="AlphaFoldDB" id="A0A0G3XKS6"/>
<evidence type="ECO:0000313" key="2">
    <source>
        <dbReference type="Proteomes" id="UP000035287"/>
    </source>
</evidence>
<evidence type="ECO:0000313" key="1">
    <source>
        <dbReference type="EMBL" id="AKM12110.1"/>
    </source>
</evidence>
<dbReference type="KEGG" id="cna:AB433_18445"/>
<dbReference type="PATRIC" id="fig|1348774.3.peg.3888"/>
<keyword evidence="1" id="KW-0614">Plasmid</keyword>
<organism evidence="1 2">
    <name type="scientific">Croceicoccus naphthovorans</name>
    <dbReference type="NCBI Taxonomy" id="1348774"/>
    <lineage>
        <taxon>Bacteria</taxon>
        <taxon>Pseudomonadati</taxon>
        <taxon>Pseudomonadota</taxon>
        <taxon>Alphaproteobacteria</taxon>
        <taxon>Sphingomonadales</taxon>
        <taxon>Erythrobacteraceae</taxon>
        <taxon>Croceicoccus</taxon>
    </lineage>
</organism>
<keyword evidence="2" id="KW-1185">Reference proteome</keyword>
<dbReference type="Proteomes" id="UP000035287">
    <property type="component" value="Plasmid p1"/>
</dbReference>
<reference evidence="1 2" key="1">
    <citation type="submission" date="2015-06" db="EMBL/GenBank/DDBJ databases">
        <authorList>
            <person name="Zeng Y."/>
            <person name="Huang Y."/>
        </authorList>
    </citation>
    <scope>NUCLEOTIDE SEQUENCE [LARGE SCALE GENOMIC DNA]</scope>
    <source>
        <strain evidence="1 2">PQ-2</strain>
        <plasmid evidence="2">Plasmid p1</plasmid>
    </source>
</reference>
<name>A0A0G3XKS6_9SPHN</name>
<accession>A0A0G3XKS6</accession>
<proteinExistence type="predicted"/>
<dbReference type="EMBL" id="CP011771">
    <property type="protein sequence ID" value="AKM12110.1"/>
    <property type="molecule type" value="Genomic_DNA"/>
</dbReference>
<sequence>MTSPNFEHLKAHILPLSVAKIFEAARQEWELVAVEISDEWDNCPCGQEIKEHCYIRNRHNGNTTYVGNVCINRFIQIDTGNLFDGLKRIAQDDSANANIDLIEHAYRMGYLYNEKEYHFLLQTVRKRILSQAQLNWKRKINRRILAQTIVQRRTKR</sequence>
<dbReference type="RefSeq" id="WP_037486477.1">
    <property type="nucleotide sequence ID" value="NZ_CP011771.1"/>
</dbReference>